<evidence type="ECO:0000313" key="1">
    <source>
        <dbReference type="EMBL" id="OMJ92482.1"/>
    </source>
</evidence>
<dbReference type="Proteomes" id="UP000187209">
    <property type="component" value="Unassembled WGS sequence"/>
</dbReference>
<protein>
    <recommendedName>
        <fullName evidence="3">CCT domain-containing protein</fullName>
    </recommendedName>
</protein>
<gene>
    <name evidence="1" type="ORF">SteCoe_4716</name>
</gene>
<comment type="caution">
    <text evidence="1">The sequence shown here is derived from an EMBL/GenBank/DDBJ whole genome shotgun (WGS) entry which is preliminary data.</text>
</comment>
<dbReference type="AlphaFoldDB" id="A0A1R2CU14"/>
<keyword evidence="2" id="KW-1185">Reference proteome</keyword>
<name>A0A1R2CU14_9CILI</name>
<accession>A0A1R2CU14</accession>
<evidence type="ECO:0000313" key="2">
    <source>
        <dbReference type="Proteomes" id="UP000187209"/>
    </source>
</evidence>
<proteinExistence type="predicted"/>
<sequence>MQSMALPSVEFPKEGLDQGTFHYLILSEREKRFSLMKEVNFQRDKIDQLESLIDSLLKKQDKIVIFGKEFDKAPEKPQIGAYCHSLRKQKIRYYKLKQKKHRKKVMLSRKYSGRSRAAKSKIREKGRFIKQNNY</sequence>
<evidence type="ECO:0008006" key="3">
    <source>
        <dbReference type="Google" id="ProtNLM"/>
    </source>
</evidence>
<dbReference type="EMBL" id="MPUH01000060">
    <property type="protein sequence ID" value="OMJ92482.1"/>
    <property type="molecule type" value="Genomic_DNA"/>
</dbReference>
<organism evidence="1 2">
    <name type="scientific">Stentor coeruleus</name>
    <dbReference type="NCBI Taxonomy" id="5963"/>
    <lineage>
        <taxon>Eukaryota</taxon>
        <taxon>Sar</taxon>
        <taxon>Alveolata</taxon>
        <taxon>Ciliophora</taxon>
        <taxon>Postciliodesmatophora</taxon>
        <taxon>Heterotrichea</taxon>
        <taxon>Heterotrichida</taxon>
        <taxon>Stentoridae</taxon>
        <taxon>Stentor</taxon>
    </lineage>
</organism>
<reference evidence="1 2" key="1">
    <citation type="submission" date="2016-11" db="EMBL/GenBank/DDBJ databases">
        <title>The macronuclear genome of Stentor coeruleus: a giant cell with tiny introns.</title>
        <authorList>
            <person name="Slabodnick M."/>
            <person name="Ruby J.G."/>
            <person name="Reiff S.B."/>
            <person name="Swart E.C."/>
            <person name="Gosai S."/>
            <person name="Prabakaran S."/>
            <person name="Witkowska E."/>
            <person name="Larue G.E."/>
            <person name="Fisher S."/>
            <person name="Freeman R.M."/>
            <person name="Gunawardena J."/>
            <person name="Chu W."/>
            <person name="Stover N.A."/>
            <person name="Gregory B.D."/>
            <person name="Nowacki M."/>
            <person name="Derisi J."/>
            <person name="Roy S.W."/>
            <person name="Marshall W.F."/>
            <person name="Sood P."/>
        </authorList>
    </citation>
    <scope>NUCLEOTIDE SEQUENCE [LARGE SCALE GENOMIC DNA]</scope>
    <source>
        <strain evidence="1">WM001</strain>
    </source>
</reference>